<evidence type="ECO:0000256" key="10">
    <source>
        <dbReference type="HAMAP-Rule" id="MF_00379"/>
    </source>
</evidence>
<comment type="subunit">
    <text evidence="10">Homodimer. Heterotetramer of two MnmE and two MnmG subunits.</text>
</comment>
<keyword evidence="4 10" id="KW-0479">Metal-binding</keyword>
<dbReference type="InterPro" id="IPR027368">
    <property type="entry name" value="MnmE_dom2"/>
</dbReference>
<evidence type="ECO:0000313" key="14">
    <source>
        <dbReference type="Proteomes" id="UP000001902"/>
    </source>
</evidence>
<dbReference type="GO" id="GO:0030488">
    <property type="term" value="P:tRNA methylation"/>
    <property type="evidence" value="ECO:0007669"/>
    <property type="project" value="TreeGrafter"/>
</dbReference>
<feature type="binding site" evidence="10">
    <location>
        <begin position="248"/>
        <end position="254"/>
    </location>
    <ligand>
        <name>GTP</name>
        <dbReference type="ChEBI" id="CHEBI:37565"/>
    </ligand>
</feature>
<dbReference type="GeneID" id="78335769"/>
<evidence type="ECO:0000256" key="4">
    <source>
        <dbReference type="ARBA" id="ARBA00022723"/>
    </source>
</evidence>
<organism evidence="13 14">
    <name type="scientific">Acidaminococcus fermentans (strain ATCC 25085 / DSM 20731 / CCUG 9996 / CIP 106432 / VR4)</name>
    <dbReference type="NCBI Taxonomy" id="591001"/>
    <lineage>
        <taxon>Bacteria</taxon>
        <taxon>Bacillati</taxon>
        <taxon>Bacillota</taxon>
        <taxon>Negativicutes</taxon>
        <taxon>Acidaminococcales</taxon>
        <taxon>Acidaminococcaceae</taxon>
        <taxon>Acidaminococcus</taxon>
    </lineage>
</organism>
<dbReference type="GO" id="GO:0005829">
    <property type="term" value="C:cytosol"/>
    <property type="evidence" value="ECO:0007669"/>
    <property type="project" value="TreeGrafter"/>
</dbReference>
<dbReference type="GO" id="GO:0002098">
    <property type="term" value="P:tRNA wobble uridine modification"/>
    <property type="evidence" value="ECO:0007669"/>
    <property type="project" value="TreeGrafter"/>
</dbReference>
<dbReference type="RefSeq" id="WP_012939399.1">
    <property type="nucleotide sequence ID" value="NC_013740.1"/>
</dbReference>
<dbReference type="GO" id="GO:0046872">
    <property type="term" value="F:metal ion binding"/>
    <property type="evidence" value="ECO:0007669"/>
    <property type="project" value="UniProtKB-KW"/>
</dbReference>
<dbReference type="SUPFAM" id="SSF52540">
    <property type="entry name" value="P-loop containing nucleoside triphosphate hydrolases"/>
    <property type="match status" value="1"/>
</dbReference>
<feature type="domain" description="TrmE-type G" evidence="12">
    <location>
        <begin position="219"/>
        <end position="378"/>
    </location>
</feature>
<dbReference type="CDD" id="cd04164">
    <property type="entry name" value="trmE"/>
    <property type="match status" value="1"/>
</dbReference>
<dbReference type="Pfam" id="PF12631">
    <property type="entry name" value="MnmE_helical"/>
    <property type="match status" value="1"/>
</dbReference>
<evidence type="ECO:0000313" key="13">
    <source>
        <dbReference type="EMBL" id="ADB48421.1"/>
    </source>
</evidence>
<comment type="subcellular location">
    <subcellularLocation>
        <location evidence="10">Cytoplasm</location>
    </subcellularLocation>
</comment>
<dbReference type="InterPro" id="IPR004520">
    <property type="entry name" value="GTPase_MnmE"/>
</dbReference>
<dbReference type="GO" id="GO:0005525">
    <property type="term" value="F:GTP binding"/>
    <property type="evidence" value="ECO:0007669"/>
    <property type="project" value="UniProtKB-UniRule"/>
</dbReference>
<feature type="binding site" evidence="10">
    <location>
        <position position="233"/>
    </location>
    <ligand>
        <name>Mg(2+)</name>
        <dbReference type="ChEBI" id="CHEBI:18420"/>
    </ligand>
</feature>
<dbReference type="InterPro" id="IPR018948">
    <property type="entry name" value="GTP-bd_TrmE_N"/>
</dbReference>
<dbReference type="InterPro" id="IPR027266">
    <property type="entry name" value="TrmE/GcvT-like"/>
</dbReference>
<feature type="binding site" evidence="10">
    <location>
        <position position="250"/>
    </location>
    <ligand>
        <name>K(+)</name>
        <dbReference type="ChEBI" id="CHEBI:29103"/>
    </ligand>
</feature>
<protein>
    <recommendedName>
        <fullName evidence="10">tRNA modification GTPase MnmE</fullName>
        <ecNumber evidence="10">3.6.-.-</ecNumber>
    </recommendedName>
</protein>
<dbReference type="HOGENOM" id="CLU_019624_4_1_9"/>
<feature type="binding site" evidence="10">
    <location>
        <begin position="229"/>
        <end position="234"/>
    </location>
    <ligand>
        <name>GTP</name>
        <dbReference type="ChEBI" id="CHEBI:37565"/>
    </ligand>
</feature>
<dbReference type="InterPro" id="IPR027417">
    <property type="entry name" value="P-loop_NTPase"/>
</dbReference>
<keyword evidence="2 10" id="KW-0963">Cytoplasm</keyword>
<evidence type="ECO:0000256" key="1">
    <source>
        <dbReference type="ARBA" id="ARBA00011043"/>
    </source>
</evidence>
<dbReference type="PANTHER" id="PTHR42714">
    <property type="entry name" value="TRNA MODIFICATION GTPASE GTPBP3"/>
    <property type="match status" value="1"/>
</dbReference>
<evidence type="ECO:0000256" key="5">
    <source>
        <dbReference type="ARBA" id="ARBA00022741"/>
    </source>
</evidence>
<evidence type="ECO:0000256" key="8">
    <source>
        <dbReference type="ARBA" id="ARBA00022958"/>
    </source>
</evidence>
<dbReference type="GO" id="GO:0003924">
    <property type="term" value="F:GTPase activity"/>
    <property type="evidence" value="ECO:0007669"/>
    <property type="project" value="UniProtKB-UniRule"/>
</dbReference>
<keyword evidence="8 10" id="KW-0630">Potassium</keyword>
<dbReference type="eggNOG" id="COG0486">
    <property type="taxonomic scope" value="Bacteria"/>
</dbReference>
<proteinExistence type="inferred from homology"/>
<dbReference type="Pfam" id="PF10396">
    <property type="entry name" value="TrmE_N"/>
    <property type="match status" value="1"/>
</dbReference>
<dbReference type="GO" id="GO:0042802">
    <property type="term" value="F:identical protein binding"/>
    <property type="evidence" value="ECO:0007669"/>
    <property type="project" value="UniProtKB-ARBA"/>
</dbReference>
<keyword evidence="9 10" id="KW-0342">GTP-binding</keyword>
<sequence length="457" mass="49939">MMDDTISAIATALGVGSIGVIRVSGPDSLAIVRRFFAGREQPGRENARKLLYGHILDGKGQVVDEVLAVYMPGPHSYTGEDVCEIQCHGGREALQEILRLTFQAGARPAEPGEFTKRAFLNGRLDLAEAESVMDIINARSRQALAAANRGHEGGLSRQVKALRKTLRDLVVQLEACIDYPEDDIEEVTYDRTVSTLEEGKKAVETLVRRGTAGRILREGLRTAIVGRPNVGKSSLLNSLLQADRAIVSNIPGTTRDIIEEQMTIGGIPLVLTDTAGLRDTSDLVEKIGVERSRAALEDAQLALVVLDGSQPLDPEDRQLLESLRDRKKLILVNKADLPLALDVEGLRKTYGEKDVLVLSVKEGKGLEQVEQWLRDFVYGEGSDSESSSMTQNARQQNLLEKALQSLEDALAGARQHLPYDCLTIDLTQALHDLGEITGEDVPDEIIDEIFAQFCVGK</sequence>
<dbReference type="AlphaFoldDB" id="D2RN03"/>
<name>D2RN03_ACIFV</name>
<evidence type="ECO:0000256" key="7">
    <source>
        <dbReference type="ARBA" id="ARBA00022842"/>
    </source>
</evidence>
<comment type="cofactor">
    <cofactor evidence="10">
        <name>K(+)</name>
        <dbReference type="ChEBI" id="CHEBI:29103"/>
    </cofactor>
    <text evidence="10">Binds 1 potassium ion per subunit.</text>
</comment>
<comment type="similarity">
    <text evidence="1 10 11">Belongs to the TRAFAC class TrmE-Era-EngA-EngB-Septin-like GTPase superfamily. TrmE GTPase family.</text>
</comment>
<feature type="binding site" evidence="10">
    <location>
        <begin position="333"/>
        <end position="336"/>
    </location>
    <ligand>
        <name>GTP</name>
        <dbReference type="ChEBI" id="CHEBI:37565"/>
    </ligand>
</feature>
<dbReference type="EC" id="3.6.-.-" evidence="10"/>
<dbReference type="Pfam" id="PF01926">
    <property type="entry name" value="MMR_HSR1"/>
    <property type="match status" value="1"/>
</dbReference>
<dbReference type="STRING" id="591001.Acfer_2077"/>
<feature type="binding site" evidence="10">
    <location>
        <position position="229"/>
    </location>
    <ligand>
        <name>K(+)</name>
        <dbReference type="ChEBI" id="CHEBI:29103"/>
    </ligand>
</feature>
<dbReference type="Gene3D" id="3.30.1360.120">
    <property type="entry name" value="Probable tRNA modification gtpase trme, domain 1"/>
    <property type="match status" value="1"/>
</dbReference>
<dbReference type="EMBL" id="CP001859">
    <property type="protein sequence ID" value="ADB48421.1"/>
    <property type="molecule type" value="Genomic_DNA"/>
</dbReference>
<evidence type="ECO:0000259" key="12">
    <source>
        <dbReference type="PROSITE" id="PS51709"/>
    </source>
</evidence>
<evidence type="ECO:0000256" key="9">
    <source>
        <dbReference type="ARBA" id="ARBA00023134"/>
    </source>
</evidence>
<dbReference type="PROSITE" id="PS51709">
    <property type="entry name" value="G_TRME"/>
    <property type="match status" value="1"/>
</dbReference>
<feature type="binding site" evidence="10">
    <location>
        <position position="123"/>
    </location>
    <ligand>
        <name>(6S)-5-formyl-5,6,7,8-tetrahydrofolate</name>
        <dbReference type="ChEBI" id="CHEBI:57457"/>
    </ligand>
</feature>
<dbReference type="Proteomes" id="UP000001902">
    <property type="component" value="Chromosome"/>
</dbReference>
<feature type="binding site" evidence="10">
    <location>
        <begin position="273"/>
        <end position="276"/>
    </location>
    <ligand>
        <name>GTP</name>
        <dbReference type="ChEBI" id="CHEBI:37565"/>
    </ligand>
</feature>
<accession>D2RN03</accession>
<comment type="caution">
    <text evidence="10">Lacks conserved residue(s) required for the propagation of feature annotation.</text>
</comment>
<comment type="function">
    <text evidence="10">Exhibits a very high intrinsic GTPase hydrolysis rate. Involved in the addition of a carboxymethylaminomethyl (cmnm) group at the wobble position (U34) of certain tRNAs, forming tRNA-cmnm(5)s(2)U34.</text>
</comment>
<gene>
    <name evidence="10" type="primary">mnmE</name>
    <name evidence="10" type="synonym">trmE</name>
    <name evidence="13" type="ordered locus">Acfer_2077</name>
</gene>
<dbReference type="InterPro" id="IPR031168">
    <property type="entry name" value="G_TrmE"/>
</dbReference>
<keyword evidence="5 10" id="KW-0547">Nucleotide-binding</keyword>
<dbReference type="Gene3D" id="1.20.120.430">
    <property type="entry name" value="tRNA modification GTPase MnmE domain 2"/>
    <property type="match status" value="1"/>
</dbReference>
<reference evidence="13 14" key="1">
    <citation type="journal article" date="2010" name="Stand. Genomic Sci.">
        <title>Complete genome sequence of Acidaminococcus fermentans type strain (VR4).</title>
        <authorList>
            <person name="Chang Y.J."/>
            <person name="Pukall R."/>
            <person name="Saunders E."/>
            <person name="Lapidus A."/>
            <person name="Copeland A."/>
            <person name="Nolan M."/>
            <person name="Glavina Del Rio T."/>
            <person name="Lucas S."/>
            <person name="Chen F."/>
            <person name="Tice H."/>
            <person name="Cheng J.F."/>
            <person name="Han C."/>
            <person name="Detter J.C."/>
            <person name="Bruce D."/>
            <person name="Goodwin L."/>
            <person name="Pitluck S."/>
            <person name="Mikhailova N."/>
            <person name="Liolios K."/>
            <person name="Pati A."/>
            <person name="Ivanova N."/>
            <person name="Mavromatis K."/>
            <person name="Chen A."/>
            <person name="Palaniappan K."/>
            <person name="Land M."/>
            <person name="Hauser L."/>
            <person name="Jeffries C.D."/>
            <person name="Brettin T."/>
            <person name="Rohde M."/>
            <person name="Goker M."/>
            <person name="Bristow J."/>
            <person name="Eisen J.A."/>
            <person name="Markowitz V."/>
            <person name="Hugenholtz P."/>
            <person name="Kyrpides N.C."/>
            <person name="Klenk H.P."/>
        </authorList>
    </citation>
    <scope>NUCLEOTIDE SEQUENCE [LARGE SCALE GENOMIC DNA]</scope>
    <source>
        <strain evidence="14">ATCC 25085 / DSM 20731 / CCUG 9996 / CIP 106432 / VR4</strain>
    </source>
</reference>
<feature type="binding site" evidence="10">
    <location>
        <position position="248"/>
    </location>
    <ligand>
        <name>K(+)</name>
        <dbReference type="ChEBI" id="CHEBI:29103"/>
    </ligand>
</feature>
<dbReference type="InterPro" id="IPR025867">
    <property type="entry name" value="MnmE_helical"/>
</dbReference>
<dbReference type="NCBIfam" id="NF003661">
    <property type="entry name" value="PRK05291.1-3"/>
    <property type="match status" value="1"/>
</dbReference>
<keyword evidence="6 10" id="KW-0378">Hydrolase</keyword>
<evidence type="ECO:0000256" key="11">
    <source>
        <dbReference type="RuleBase" id="RU003313"/>
    </source>
</evidence>
<dbReference type="InterPro" id="IPR005225">
    <property type="entry name" value="Small_GTP-bd"/>
</dbReference>
<feature type="binding site" evidence="10">
    <location>
        <position position="457"/>
    </location>
    <ligand>
        <name>(6S)-5-formyl-5,6,7,8-tetrahydrofolate</name>
        <dbReference type="ChEBI" id="CHEBI:57457"/>
    </ligand>
</feature>
<feature type="binding site" evidence="10">
    <location>
        <position position="254"/>
    </location>
    <ligand>
        <name>Mg(2+)</name>
        <dbReference type="ChEBI" id="CHEBI:18420"/>
    </ligand>
</feature>
<feature type="binding site" evidence="10">
    <location>
        <position position="22"/>
    </location>
    <ligand>
        <name>(6S)-5-formyl-5,6,7,8-tetrahydrofolate</name>
        <dbReference type="ChEBI" id="CHEBI:57457"/>
    </ligand>
</feature>
<evidence type="ECO:0000256" key="6">
    <source>
        <dbReference type="ARBA" id="ARBA00022801"/>
    </source>
</evidence>
<dbReference type="FunFam" id="3.30.1360.120:FF:000003">
    <property type="entry name" value="tRNA modification GTPase MnmE"/>
    <property type="match status" value="1"/>
</dbReference>
<feature type="binding site" evidence="10">
    <location>
        <position position="84"/>
    </location>
    <ligand>
        <name>(6S)-5-formyl-5,6,7,8-tetrahydrofolate</name>
        <dbReference type="ChEBI" id="CHEBI:57457"/>
    </ligand>
</feature>
<feature type="binding site" evidence="10">
    <location>
        <position position="253"/>
    </location>
    <ligand>
        <name>K(+)</name>
        <dbReference type="ChEBI" id="CHEBI:29103"/>
    </ligand>
</feature>
<keyword evidence="14" id="KW-1185">Reference proteome</keyword>
<dbReference type="NCBIfam" id="TIGR00450">
    <property type="entry name" value="mnmE_trmE_thdF"/>
    <property type="match status" value="1"/>
</dbReference>
<evidence type="ECO:0000256" key="3">
    <source>
        <dbReference type="ARBA" id="ARBA00022694"/>
    </source>
</evidence>
<dbReference type="FunFam" id="3.40.50.300:FF:000494">
    <property type="entry name" value="tRNA modification GTPase MnmE"/>
    <property type="match status" value="1"/>
</dbReference>
<dbReference type="PANTHER" id="PTHR42714:SF2">
    <property type="entry name" value="TRNA MODIFICATION GTPASE GTPBP3, MITOCHONDRIAL"/>
    <property type="match status" value="1"/>
</dbReference>
<dbReference type="InterPro" id="IPR006073">
    <property type="entry name" value="GTP-bd"/>
</dbReference>
<evidence type="ECO:0000256" key="2">
    <source>
        <dbReference type="ARBA" id="ARBA00022490"/>
    </source>
</evidence>
<keyword evidence="3 10" id="KW-0819">tRNA processing</keyword>
<dbReference type="HAMAP" id="MF_00379">
    <property type="entry name" value="GTPase_MnmE"/>
    <property type="match status" value="1"/>
</dbReference>
<dbReference type="KEGG" id="afn:Acfer_2077"/>
<dbReference type="NCBIfam" id="TIGR00231">
    <property type="entry name" value="small_GTP"/>
    <property type="match status" value="1"/>
</dbReference>
<dbReference type="CDD" id="cd14858">
    <property type="entry name" value="TrmE_N"/>
    <property type="match status" value="1"/>
</dbReference>
<keyword evidence="7 10" id="KW-0460">Magnesium</keyword>
<dbReference type="Gene3D" id="3.40.50.300">
    <property type="entry name" value="P-loop containing nucleotide triphosphate hydrolases"/>
    <property type="match status" value="1"/>
</dbReference>